<gene>
    <name evidence="1" type="ORF">JI435_434660</name>
</gene>
<sequence>MILPRRSKPIGVYGGVSTLYSVRLRGVAHLLQTIIEPFTNRDADLSRAVARPISKAIGVTADKYEDRTDAPVLENLSVRIVRPRGRSLRIDYEVVDAAKFTQAFGEGVKVHFESARPKGMPGLLVQGALDGTVTYSIVMNDFPTVAKLVVPVPAPDISLALISRCGQQIDPLA</sequence>
<evidence type="ECO:0000313" key="2">
    <source>
        <dbReference type="Proteomes" id="UP000663193"/>
    </source>
</evidence>
<reference evidence="2" key="1">
    <citation type="journal article" date="2021" name="BMC Genomics">
        <title>Chromosome-level genome assembly and manually-curated proteome of model necrotroph Parastagonospora nodorum Sn15 reveals a genome-wide trove of candidate effector homologs, and redundancy of virulence-related functions within an accessory chromosome.</title>
        <authorList>
            <person name="Bertazzoni S."/>
            <person name="Jones D.A.B."/>
            <person name="Phan H.T."/>
            <person name="Tan K.-C."/>
            <person name="Hane J.K."/>
        </authorList>
    </citation>
    <scope>NUCLEOTIDE SEQUENCE [LARGE SCALE GENOMIC DNA]</scope>
    <source>
        <strain evidence="2">SN15 / ATCC MYA-4574 / FGSC 10173)</strain>
    </source>
</reference>
<dbReference type="VEuPathDB" id="FungiDB:JI435_434660"/>
<dbReference type="EMBL" id="CP069029">
    <property type="protein sequence ID" value="QRC97152.1"/>
    <property type="molecule type" value="Genomic_DNA"/>
</dbReference>
<proteinExistence type="predicted"/>
<organism evidence="1 2">
    <name type="scientific">Phaeosphaeria nodorum (strain SN15 / ATCC MYA-4574 / FGSC 10173)</name>
    <name type="common">Glume blotch fungus</name>
    <name type="synonym">Parastagonospora nodorum</name>
    <dbReference type="NCBI Taxonomy" id="321614"/>
    <lineage>
        <taxon>Eukaryota</taxon>
        <taxon>Fungi</taxon>
        <taxon>Dikarya</taxon>
        <taxon>Ascomycota</taxon>
        <taxon>Pezizomycotina</taxon>
        <taxon>Dothideomycetes</taxon>
        <taxon>Pleosporomycetidae</taxon>
        <taxon>Pleosporales</taxon>
        <taxon>Pleosporineae</taxon>
        <taxon>Phaeosphaeriaceae</taxon>
        <taxon>Parastagonospora</taxon>
    </lineage>
</organism>
<dbReference type="AlphaFoldDB" id="A0A7U2I2N3"/>
<keyword evidence="2" id="KW-1185">Reference proteome</keyword>
<dbReference type="Proteomes" id="UP000663193">
    <property type="component" value="Chromosome 7"/>
</dbReference>
<evidence type="ECO:0000313" key="1">
    <source>
        <dbReference type="EMBL" id="QRC97152.1"/>
    </source>
</evidence>
<accession>A0A7U2I2N3</accession>
<name>A0A7U2I2N3_PHANO</name>
<dbReference type="OrthoDB" id="3743777at2759"/>
<protein>
    <submittedName>
        <fullName evidence="1">Uncharacterized protein</fullName>
    </submittedName>
</protein>